<proteinExistence type="predicted"/>
<keyword evidence="1" id="KW-0812">Transmembrane</keyword>
<sequence>MFLFNQIILFFDKHGMEMSMILLMLTVVDTLLALIARNKNGNHFLSHKLASGFFVNFVFSMVPAVVYAFDVGLEMLHGNTTSGTDLMVIAQLLPFIVYFIVSASSIVAWIRILVPETTNIIWKIISYILPNLGGEVAKKLNEMSKEKTND</sequence>
<keyword evidence="1" id="KW-1133">Transmembrane helix</keyword>
<name>A0A6A0B5R5_9LACT</name>
<keyword evidence="1" id="KW-0472">Membrane</keyword>
<reference evidence="2 3" key="1">
    <citation type="submission" date="2020-02" db="EMBL/GenBank/DDBJ databases">
        <title>Draft genome sequence of Lactococcus sp. Hs20B0-1.</title>
        <authorList>
            <person name="Noda S."/>
            <person name="Yuki M."/>
            <person name="Ohkuma M."/>
        </authorList>
    </citation>
    <scope>NUCLEOTIDE SEQUENCE [LARGE SCALE GENOMIC DNA]</scope>
    <source>
        <strain evidence="2 3">Hs20B0-1</strain>
    </source>
</reference>
<accession>A0A6A0B5R5</accession>
<dbReference type="EMBL" id="BLLH01000001">
    <property type="protein sequence ID" value="GFH39858.1"/>
    <property type="molecule type" value="Genomic_DNA"/>
</dbReference>
<gene>
    <name evidence="2" type="ORF">Hs20B_02560</name>
</gene>
<evidence type="ECO:0000256" key="1">
    <source>
        <dbReference type="SAM" id="Phobius"/>
    </source>
</evidence>
<evidence type="ECO:0000313" key="3">
    <source>
        <dbReference type="Proteomes" id="UP000475928"/>
    </source>
</evidence>
<dbReference type="AlphaFoldDB" id="A0A6A0B5R5"/>
<dbReference type="Proteomes" id="UP000475928">
    <property type="component" value="Unassembled WGS sequence"/>
</dbReference>
<keyword evidence="3" id="KW-1185">Reference proteome</keyword>
<dbReference type="RefSeq" id="WP_172354828.1">
    <property type="nucleotide sequence ID" value="NZ_BLLH01000001.1"/>
</dbReference>
<feature type="transmembrane region" description="Helical" evidence="1">
    <location>
        <begin position="49"/>
        <end position="69"/>
    </location>
</feature>
<feature type="transmembrane region" description="Helical" evidence="1">
    <location>
        <begin position="89"/>
        <end position="114"/>
    </location>
</feature>
<evidence type="ECO:0000313" key="2">
    <source>
        <dbReference type="EMBL" id="GFH39858.1"/>
    </source>
</evidence>
<organism evidence="2 3">
    <name type="scientific">Pseudolactococcus insecticola</name>
    <dbReference type="NCBI Taxonomy" id="2709158"/>
    <lineage>
        <taxon>Bacteria</taxon>
        <taxon>Bacillati</taxon>
        <taxon>Bacillota</taxon>
        <taxon>Bacilli</taxon>
        <taxon>Lactobacillales</taxon>
        <taxon>Streptococcaceae</taxon>
        <taxon>Pseudolactococcus</taxon>
    </lineage>
</organism>
<protein>
    <submittedName>
        <fullName evidence="2">Uncharacterized protein</fullName>
    </submittedName>
</protein>
<comment type="caution">
    <text evidence="2">The sequence shown here is derived from an EMBL/GenBank/DDBJ whole genome shotgun (WGS) entry which is preliminary data.</text>
</comment>
<feature type="transmembrane region" description="Helical" evidence="1">
    <location>
        <begin position="20"/>
        <end position="37"/>
    </location>
</feature>